<sequence>MTCPEVSPSKVPASFCKHARDPTRRSCWVPGARTAVQSAVVRAGHKGIISYQTLPHLFWLHSYTAPLWKVG</sequence>
<proteinExistence type="predicted"/>
<reference evidence="2" key="2">
    <citation type="submission" date="2015-01" db="EMBL/GenBank/DDBJ databases">
        <title>Evolutionary Origins and Diversification of the Mycorrhizal Mutualists.</title>
        <authorList>
            <consortium name="DOE Joint Genome Institute"/>
            <consortium name="Mycorrhizal Genomics Consortium"/>
            <person name="Kohler A."/>
            <person name="Kuo A."/>
            <person name="Nagy L.G."/>
            <person name="Floudas D."/>
            <person name="Copeland A."/>
            <person name="Barry K.W."/>
            <person name="Cichocki N."/>
            <person name="Veneault-Fourrey C."/>
            <person name="LaButti K."/>
            <person name="Lindquist E.A."/>
            <person name="Lipzen A."/>
            <person name="Lundell T."/>
            <person name="Morin E."/>
            <person name="Murat C."/>
            <person name="Riley R."/>
            <person name="Ohm R."/>
            <person name="Sun H."/>
            <person name="Tunlid A."/>
            <person name="Henrissat B."/>
            <person name="Grigoriev I.V."/>
            <person name="Hibbett D.S."/>
            <person name="Martin F."/>
        </authorList>
    </citation>
    <scope>NUCLEOTIDE SEQUENCE [LARGE SCALE GENOMIC DNA]</scope>
    <source>
        <strain evidence="2">441</strain>
    </source>
</reference>
<dbReference type="AlphaFoldDB" id="A0A0C9ZG77"/>
<gene>
    <name evidence="1" type="ORF">PISMIDRAFT_674037</name>
</gene>
<evidence type="ECO:0000313" key="2">
    <source>
        <dbReference type="Proteomes" id="UP000054018"/>
    </source>
</evidence>
<reference evidence="1 2" key="1">
    <citation type="submission" date="2014-04" db="EMBL/GenBank/DDBJ databases">
        <authorList>
            <consortium name="DOE Joint Genome Institute"/>
            <person name="Kuo A."/>
            <person name="Kohler A."/>
            <person name="Costa M.D."/>
            <person name="Nagy L.G."/>
            <person name="Floudas D."/>
            <person name="Copeland A."/>
            <person name="Barry K.W."/>
            <person name="Cichocki N."/>
            <person name="Veneault-Fourrey C."/>
            <person name="LaButti K."/>
            <person name="Lindquist E.A."/>
            <person name="Lipzen A."/>
            <person name="Lundell T."/>
            <person name="Morin E."/>
            <person name="Murat C."/>
            <person name="Sun H."/>
            <person name="Tunlid A."/>
            <person name="Henrissat B."/>
            <person name="Grigoriev I.V."/>
            <person name="Hibbett D.S."/>
            <person name="Martin F."/>
            <person name="Nordberg H.P."/>
            <person name="Cantor M.N."/>
            <person name="Hua S.X."/>
        </authorList>
    </citation>
    <scope>NUCLEOTIDE SEQUENCE [LARGE SCALE GENOMIC DNA]</scope>
    <source>
        <strain evidence="1 2">441</strain>
    </source>
</reference>
<protein>
    <submittedName>
        <fullName evidence="1">Uncharacterized protein</fullName>
    </submittedName>
</protein>
<accession>A0A0C9ZG77</accession>
<evidence type="ECO:0000313" key="1">
    <source>
        <dbReference type="EMBL" id="KIK28321.1"/>
    </source>
</evidence>
<keyword evidence="2" id="KW-1185">Reference proteome</keyword>
<dbReference type="Proteomes" id="UP000054018">
    <property type="component" value="Unassembled WGS sequence"/>
</dbReference>
<organism evidence="1 2">
    <name type="scientific">Pisolithus microcarpus 441</name>
    <dbReference type="NCBI Taxonomy" id="765257"/>
    <lineage>
        <taxon>Eukaryota</taxon>
        <taxon>Fungi</taxon>
        <taxon>Dikarya</taxon>
        <taxon>Basidiomycota</taxon>
        <taxon>Agaricomycotina</taxon>
        <taxon>Agaricomycetes</taxon>
        <taxon>Agaricomycetidae</taxon>
        <taxon>Boletales</taxon>
        <taxon>Sclerodermatineae</taxon>
        <taxon>Pisolithaceae</taxon>
        <taxon>Pisolithus</taxon>
    </lineage>
</organism>
<dbReference type="HOGENOM" id="CLU_2741025_0_0_1"/>
<name>A0A0C9ZG77_9AGAM</name>
<dbReference type="EMBL" id="KN833693">
    <property type="protein sequence ID" value="KIK28321.1"/>
    <property type="molecule type" value="Genomic_DNA"/>
</dbReference>